<dbReference type="EMBL" id="JBHTIS010000746">
    <property type="protein sequence ID" value="MFD1046664.1"/>
    <property type="molecule type" value="Genomic_DNA"/>
</dbReference>
<organism evidence="1 2">
    <name type="scientific">Kibdelosporangium lantanae</name>
    <dbReference type="NCBI Taxonomy" id="1497396"/>
    <lineage>
        <taxon>Bacteria</taxon>
        <taxon>Bacillati</taxon>
        <taxon>Actinomycetota</taxon>
        <taxon>Actinomycetes</taxon>
        <taxon>Pseudonocardiales</taxon>
        <taxon>Pseudonocardiaceae</taxon>
        <taxon>Kibdelosporangium</taxon>
    </lineage>
</organism>
<dbReference type="Proteomes" id="UP001597045">
    <property type="component" value="Unassembled WGS sequence"/>
</dbReference>
<reference evidence="2" key="1">
    <citation type="journal article" date="2019" name="Int. J. Syst. Evol. Microbiol.">
        <title>The Global Catalogue of Microorganisms (GCM) 10K type strain sequencing project: providing services to taxonomists for standard genome sequencing and annotation.</title>
        <authorList>
            <consortium name="The Broad Institute Genomics Platform"/>
            <consortium name="The Broad Institute Genome Sequencing Center for Infectious Disease"/>
            <person name="Wu L."/>
            <person name="Ma J."/>
        </authorList>
    </citation>
    <scope>NUCLEOTIDE SEQUENCE [LARGE SCALE GENOMIC DNA]</scope>
    <source>
        <strain evidence="2">JCM 31486</strain>
    </source>
</reference>
<comment type="caution">
    <text evidence="1">The sequence shown here is derived from an EMBL/GenBank/DDBJ whole genome shotgun (WGS) entry which is preliminary data.</text>
</comment>
<evidence type="ECO:0000313" key="2">
    <source>
        <dbReference type="Proteomes" id="UP001597045"/>
    </source>
</evidence>
<proteinExistence type="predicted"/>
<gene>
    <name evidence="1" type="ORF">ACFQ1S_14440</name>
</gene>
<keyword evidence="2" id="KW-1185">Reference proteome</keyword>
<evidence type="ECO:0000313" key="1">
    <source>
        <dbReference type="EMBL" id="MFD1046664.1"/>
    </source>
</evidence>
<name>A0ABW3MAP3_9PSEU</name>
<sequence length="94" mass="10486">WAEHPGAGELHGAVAHAGDREVVRESEVHGSTMRLARTRWLRPRVPGSERATVEVMNALGDFLRARRERGQVTRHHGTLWRFVVVHGSPGHVNA</sequence>
<accession>A0ABW3MAP3</accession>
<protein>
    <submittedName>
        <fullName evidence="1">Uncharacterized protein</fullName>
    </submittedName>
</protein>
<feature type="non-terminal residue" evidence="1">
    <location>
        <position position="1"/>
    </location>
</feature>